<dbReference type="GO" id="GO:0016740">
    <property type="term" value="F:transferase activity"/>
    <property type="evidence" value="ECO:0007669"/>
    <property type="project" value="UniProtKB-KW"/>
</dbReference>
<dbReference type="InterPro" id="IPR002575">
    <property type="entry name" value="Aminoglycoside_PTrfase"/>
</dbReference>
<name>A0A4R5BLF8_9ACTN</name>
<gene>
    <name evidence="3" type="ORF">E1298_15990</name>
</gene>
<proteinExistence type="predicted"/>
<feature type="domain" description="Aminoglycoside phosphotransferase" evidence="2">
    <location>
        <begin position="170"/>
        <end position="257"/>
    </location>
</feature>
<reference evidence="3 4" key="1">
    <citation type="submission" date="2019-03" db="EMBL/GenBank/DDBJ databases">
        <title>Draft genome sequences of novel Actinobacteria.</title>
        <authorList>
            <person name="Sahin N."/>
            <person name="Ay H."/>
            <person name="Saygin H."/>
        </authorList>
    </citation>
    <scope>NUCLEOTIDE SEQUENCE [LARGE SCALE GENOMIC DNA]</scope>
    <source>
        <strain evidence="3 4">H3C3</strain>
    </source>
</reference>
<dbReference type="SUPFAM" id="SSF56112">
    <property type="entry name" value="Protein kinase-like (PK-like)"/>
    <property type="match status" value="1"/>
</dbReference>
<comment type="caution">
    <text evidence="3">The sequence shown here is derived from an EMBL/GenBank/DDBJ whole genome shotgun (WGS) entry which is preliminary data.</text>
</comment>
<dbReference type="Pfam" id="PF01636">
    <property type="entry name" value="APH"/>
    <property type="match status" value="1"/>
</dbReference>
<keyword evidence="4" id="KW-1185">Reference proteome</keyword>
<feature type="region of interest" description="Disordered" evidence="1">
    <location>
        <begin position="1"/>
        <end position="33"/>
    </location>
</feature>
<sequence>MPPATPSTWNSGPPAKPAAPKTRACDPPGRLSMAHHAWTDLPERVREAIQAHTGEVTEVTPPPAGNHAHFAGKLTTTSGPVFVKGARKEPDRDGPEVATLRNEARINPHVQPYAPRLLWTIEEAGWLLLGFEYVQARHADYTPGSPDLALLAKTIEALQATPAPDAVTLQVERRWQPVLDDVSAMAGGWLIHADLNPGNLLITDEGRAYVVDWAFTSRGAAWVELALLIPWLLKAGHHAGQVAHWLAQFPSWAQAAPIDIDRLAWAFAETWRKRSTADPATPWKAELAALGQQWADHRRAGLVL</sequence>
<dbReference type="EMBL" id="SMKU01000070">
    <property type="protein sequence ID" value="TDD87531.1"/>
    <property type="molecule type" value="Genomic_DNA"/>
</dbReference>
<evidence type="ECO:0000256" key="1">
    <source>
        <dbReference type="SAM" id="MobiDB-lite"/>
    </source>
</evidence>
<organism evidence="3 4">
    <name type="scientific">Actinomadura rubrisoli</name>
    <dbReference type="NCBI Taxonomy" id="2530368"/>
    <lineage>
        <taxon>Bacteria</taxon>
        <taxon>Bacillati</taxon>
        <taxon>Actinomycetota</taxon>
        <taxon>Actinomycetes</taxon>
        <taxon>Streptosporangiales</taxon>
        <taxon>Thermomonosporaceae</taxon>
        <taxon>Actinomadura</taxon>
    </lineage>
</organism>
<protein>
    <submittedName>
        <fullName evidence="3">Aminoglycoside phosphotransferase</fullName>
    </submittedName>
</protein>
<evidence type="ECO:0000313" key="3">
    <source>
        <dbReference type="EMBL" id="TDD87531.1"/>
    </source>
</evidence>
<dbReference type="OrthoDB" id="2570531at2"/>
<evidence type="ECO:0000259" key="2">
    <source>
        <dbReference type="Pfam" id="PF01636"/>
    </source>
</evidence>
<dbReference type="Gene3D" id="3.90.1200.10">
    <property type="match status" value="1"/>
</dbReference>
<dbReference type="Proteomes" id="UP000294513">
    <property type="component" value="Unassembled WGS sequence"/>
</dbReference>
<dbReference type="InterPro" id="IPR011009">
    <property type="entry name" value="Kinase-like_dom_sf"/>
</dbReference>
<evidence type="ECO:0000313" key="4">
    <source>
        <dbReference type="Proteomes" id="UP000294513"/>
    </source>
</evidence>
<keyword evidence="3" id="KW-0808">Transferase</keyword>
<dbReference type="AlphaFoldDB" id="A0A4R5BLF8"/>
<feature type="compositionally biased region" description="Polar residues" evidence="1">
    <location>
        <begin position="1"/>
        <end position="11"/>
    </location>
</feature>
<accession>A0A4R5BLF8</accession>